<gene>
    <name evidence="5" type="ORF">BO222_01880</name>
</gene>
<dbReference type="InterPro" id="IPR036265">
    <property type="entry name" value="HIT-like_sf"/>
</dbReference>
<dbReference type="PROSITE" id="PS00892">
    <property type="entry name" value="HIT_1"/>
    <property type="match status" value="1"/>
</dbReference>
<feature type="active site" description="Tele-AMP-histidine intermediate" evidence="1">
    <location>
        <position position="98"/>
    </location>
</feature>
<dbReference type="RefSeq" id="WP_075817874.1">
    <property type="nucleotide sequence ID" value="NZ_CAJUTZ010000029.1"/>
</dbReference>
<dbReference type="GO" id="GO:0003824">
    <property type="term" value="F:catalytic activity"/>
    <property type="evidence" value="ECO:0007669"/>
    <property type="project" value="InterPro"/>
</dbReference>
<reference evidence="5 6" key="1">
    <citation type="submission" date="2016-11" db="EMBL/GenBank/DDBJ databases">
        <title>Description of two novel members of the family Erysipelotrichaceae: Ileibacterium lipovorans gen. nov., sp. nov. and Dubosiella newyorkensis, gen. nov., sp. nov.</title>
        <authorList>
            <person name="Cox L.M."/>
            <person name="Sohn J."/>
            <person name="Tyrrell K.L."/>
            <person name="Citron D.M."/>
            <person name="Lawson P.A."/>
            <person name="Patel N.B."/>
            <person name="Iizumi T."/>
            <person name="Perez-Perez G.I."/>
            <person name="Goldstein E.J."/>
            <person name="Blaser M.J."/>
        </authorList>
    </citation>
    <scope>NUCLEOTIDE SEQUENCE [LARGE SCALE GENOMIC DNA]</scope>
    <source>
        <strain evidence="5 6">NYU-BL-A3</strain>
    </source>
</reference>
<dbReference type="PANTHER" id="PTHR46648:SF1">
    <property type="entry name" value="ADENOSINE 5'-MONOPHOSPHORAMIDASE HNT1"/>
    <property type="match status" value="1"/>
</dbReference>
<dbReference type="PRINTS" id="PR00332">
    <property type="entry name" value="HISTRIAD"/>
</dbReference>
<feature type="short sequence motif" description="Histidine triad motif" evidence="2 3">
    <location>
        <begin position="96"/>
        <end position="100"/>
    </location>
</feature>
<dbReference type="InterPro" id="IPR001310">
    <property type="entry name" value="Histidine_triad_HIT"/>
</dbReference>
<dbReference type="GeneID" id="82201986"/>
<feature type="domain" description="HIT" evidence="4">
    <location>
        <begin position="4"/>
        <end position="115"/>
    </location>
</feature>
<dbReference type="EMBL" id="MPJW01000062">
    <property type="protein sequence ID" value="OLU42263.1"/>
    <property type="molecule type" value="Genomic_DNA"/>
</dbReference>
<dbReference type="Gene3D" id="3.30.428.10">
    <property type="entry name" value="HIT-like"/>
    <property type="match status" value="1"/>
</dbReference>
<dbReference type="OrthoDB" id="9784774at2"/>
<evidence type="ECO:0000256" key="2">
    <source>
        <dbReference type="PIRSR" id="PIRSR601310-3"/>
    </source>
</evidence>
<sequence>MDCIFCEIANGNIPGKTIYENDEVRVILDINPVSYGHALVLPKTHCDSLLECSEKTRNAVFEAAQKVGRHMEDVLGCDGINVLTNIREGAGQTVNHFHVHLIPRYTKKQKPDQLILEFGENDPMDLDQIASELIIKD</sequence>
<name>A0A1U7NIF0_9FIRM</name>
<dbReference type="Pfam" id="PF01230">
    <property type="entry name" value="HIT"/>
    <property type="match status" value="1"/>
</dbReference>
<dbReference type="SUPFAM" id="SSF54197">
    <property type="entry name" value="HIT-like"/>
    <property type="match status" value="1"/>
</dbReference>
<accession>A0A1U7NIF0</accession>
<evidence type="ECO:0000313" key="6">
    <source>
        <dbReference type="Proteomes" id="UP000186341"/>
    </source>
</evidence>
<protein>
    <submittedName>
        <fullName evidence="5">HIT family protein</fullName>
    </submittedName>
</protein>
<dbReference type="GO" id="GO:0009117">
    <property type="term" value="P:nucleotide metabolic process"/>
    <property type="evidence" value="ECO:0007669"/>
    <property type="project" value="TreeGrafter"/>
</dbReference>
<evidence type="ECO:0000313" key="5">
    <source>
        <dbReference type="EMBL" id="OLU42263.1"/>
    </source>
</evidence>
<proteinExistence type="predicted"/>
<comment type="caution">
    <text evidence="5">The sequence shown here is derived from an EMBL/GenBank/DDBJ whole genome shotgun (WGS) entry which is preliminary data.</text>
</comment>
<dbReference type="InterPro" id="IPR039384">
    <property type="entry name" value="HINT"/>
</dbReference>
<dbReference type="AlphaFoldDB" id="A0A1U7NIF0"/>
<organism evidence="5 6">
    <name type="scientific">Ileibacterium valens</name>
    <dbReference type="NCBI Taxonomy" id="1862668"/>
    <lineage>
        <taxon>Bacteria</taxon>
        <taxon>Bacillati</taxon>
        <taxon>Bacillota</taxon>
        <taxon>Erysipelotrichia</taxon>
        <taxon>Erysipelotrichales</taxon>
        <taxon>Erysipelotrichaceae</taxon>
        <taxon>Ileibacterium</taxon>
    </lineage>
</organism>
<keyword evidence="6" id="KW-1185">Reference proteome</keyword>
<dbReference type="CDD" id="cd01277">
    <property type="entry name" value="HINT_subgroup"/>
    <property type="match status" value="1"/>
</dbReference>
<dbReference type="PROSITE" id="PS51084">
    <property type="entry name" value="HIT_2"/>
    <property type="match status" value="1"/>
</dbReference>
<dbReference type="InterPro" id="IPR019808">
    <property type="entry name" value="Histidine_triad_CS"/>
</dbReference>
<evidence type="ECO:0000256" key="3">
    <source>
        <dbReference type="PROSITE-ProRule" id="PRU00464"/>
    </source>
</evidence>
<dbReference type="Proteomes" id="UP000186341">
    <property type="component" value="Unassembled WGS sequence"/>
</dbReference>
<evidence type="ECO:0000256" key="1">
    <source>
        <dbReference type="PIRSR" id="PIRSR601310-1"/>
    </source>
</evidence>
<evidence type="ECO:0000259" key="4">
    <source>
        <dbReference type="PROSITE" id="PS51084"/>
    </source>
</evidence>
<dbReference type="InterPro" id="IPR011146">
    <property type="entry name" value="HIT-like"/>
</dbReference>
<dbReference type="PANTHER" id="PTHR46648">
    <property type="entry name" value="HIT FAMILY PROTEIN 1"/>
    <property type="match status" value="1"/>
</dbReference>